<accession>A0A1F7UTA5</accession>
<name>A0A1F7UTA5_9BACT</name>
<dbReference type="AlphaFoldDB" id="A0A1F7UTA5"/>
<dbReference type="EMBL" id="MGEK01000027">
    <property type="protein sequence ID" value="OGL81533.1"/>
    <property type="molecule type" value="Genomic_DNA"/>
</dbReference>
<reference evidence="1 2" key="1">
    <citation type="journal article" date="2016" name="Nat. Commun.">
        <title>Thousands of microbial genomes shed light on interconnected biogeochemical processes in an aquifer system.</title>
        <authorList>
            <person name="Anantharaman K."/>
            <person name="Brown C.T."/>
            <person name="Hug L.A."/>
            <person name="Sharon I."/>
            <person name="Castelle C.J."/>
            <person name="Probst A.J."/>
            <person name="Thomas B.C."/>
            <person name="Singh A."/>
            <person name="Wilkins M.J."/>
            <person name="Karaoz U."/>
            <person name="Brodie E.L."/>
            <person name="Williams K.H."/>
            <person name="Hubbard S.S."/>
            <person name="Banfield J.F."/>
        </authorList>
    </citation>
    <scope>NUCLEOTIDE SEQUENCE [LARGE SCALE GENOMIC DNA]</scope>
</reference>
<evidence type="ECO:0000313" key="2">
    <source>
        <dbReference type="Proteomes" id="UP000176846"/>
    </source>
</evidence>
<organism evidence="1 2">
    <name type="scientific">Candidatus Uhrbacteria bacterium RIFCSPLOWO2_01_FULL_47_25</name>
    <dbReference type="NCBI Taxonomy" id="1802402"/>
    <lineage>
        <taxon>Bacteria</taxon>
        <taxon>Candidatus Uhriibacteriota</taxon>
    </lineage>
</organism>
<sequence length="79" mass="8853">MRPCVAGGTTRYGSGVALFRREKRVTDQDILHLCLLPRGGGEVSRDPMRRTSAYILIIIGAMVRLKSFLGNNFSVKYCY</sequence>
<gene>
    <name evidence="1" type="ORF">A2936_01690</name>
</gene>
<evidence type="ECO:0000313" key="1">
    <source>
        <dbReference type="EMBL" id="OGL81533.1"/>
    </source>
</evidence>
<proteinExistence type="predicted"/>
<comment type="caution">
    <text evidence="1">The sequence shown here is derived from an EMBL/GenBank/DDBJ whole genome shotgun (WGS) entry which is preliminary data.</text>
</comment>
<dbReference type="Proteomes" id="UP000176846">
    <property type="component" value="Unassembled WGS sequence"/>
</dbReference>
<protein>
    <submittedName>
        <fullName evidence="1">Uncharacterized protein</fullName>
    </submittedName>
</protein>